<dbReference type="InterPro" id="IPR015943">
    <property type="entry name" value="WD40/YVTN_repeat-like_dom_sf"/>
</dbReference>
<dbReference type="InterPro" id="IPR001680">
    <property type="entry name" value="WD40_rpt"/>
</dbReference>
<feature type="region of interest" description="Disordered" evidence="8">
    <location>
        <begin position="640"/>
        <end position="659"/>
    </location>
</feature>
<dbReference type="OrthoDB" id="3142434at2759"/>
<reference evidence="10 11" key="1">
    <citation type="journal article" date="2012" name="Fungal Genet. Biol.">
        <title>The genome of the xerotolerant mold Wallemia sebi reveals adaptations to osmotic stress and suggests cryptic sexual reproduction.</title>
        <authorList>
            <person name="Padamsee M."/>
            <person name="Kumar T.K.A."/>
            <person name="Riley R."/>
            <person name="Binder M."/>
            <person name="Boyd A."/>
            <person name="Calvo A.M."/>
            <person name="Furukawa K."/>
            <person name="Hesse C."/>
            <person name="Hohmann S."/>
            <person name="James T.Y."/>
            <person name="LaButti K."/>
            <person name="Lapidus A."/>
            <person name="Lindquist E."/>
            <person name="Lucas S."/>
            <person name="Miller K."/>
            <person name="Shantappa S."/>
            <person name="Grigoriev I.V."/>
            <person name="Hibbett D.S."/>
            <person name="McLaughlin D.J."/>
            <person name="Spatafora J.W."/>
            <person name="Aime M.C."/>
        </authorList>
    </citation>
    <scope>NUCLEOTIDE SEQUENCE [LARGE SCALE GENOMIC DNA]</scope>
    <source>
        <strain evidence="11">ATCC MYA-4683 / CBS 633.66</strain>
    </source>
</reference>
<dbReference type="FunFam" id="2.130.10.10:FF:000938">
    <property type="entry name" value="Probable periodic tryptophan protein PWP2"/>
    <property type="match status" value="1"/>
</dbReference>
<feature type="region of interest" description="Disordered" evidence="8">
    <location>
        <begin position="220"/>
        <end position="246"/>
    </location>
</feature>
<dbReference type="InParanoid" id="I4YFC2"/>
<protein>
    <submittedName>
        <fullName evidence="10">WD40 repeat-like protein</fullName>
    </submittedName>
</protein>
<feature type="repeat" description="WD" evidence="7">
    <location>
        <begin position="346"/>
        <end position="387"/>
    </location>
</feature>
<dbReference type="KEGG" id="wse:WALSEDRAFT_36690"/>
<feature type="repeat" description="WD" evidence="7">
    <location>
        <begin position="388"/>
        <end position="429"/>
    </location>
</feature>
<gene>
    <name evidence="10" type="ORF">WALSEDRAFT_36690</name>
</gene>
<dbReference type="InterPro" id="IPR011047">
    <property type="entry name" value="Quinoprotein_ADH-like_sf"/>
</dbReference>
<dbReference type="EMBL" id="JH668227">
    <property type="protein sequence ID" value="EIM22664.1"/>
    <property type="molecule type" value="Genomic_DNA"/>
</dbReference>
<dbReference type="OMA" id="VYEWQSE"/>
<keyword evidence="3" id="KW-0597">Phosphoprotein</keyword>
<keyword evidence="11" id="KW-1185">Reference proteome</keyword>
<feature type="repeat" description="WD" evidence="7">
    <location>
        <begin position="474"/>
        <end position="507"/>
    </location>
</feature>
<dbReference type="STRING" id="671144.I4YFC2"/>
<keyword evidence="4 7" id="KW-0853">WD repeat</keyword>
<dbReference type="Proteomes" id="UP000005242">
    <property type="component" value="Unassembled WGS sequence"/>
</dbReference>
<evidence type="ECO:0000256" key="6">
    <source>
        <dbReference type="ARBA" id="ARBA00023242"/>
    </source>
</evidence>
<dbReference type="GO" id="GO:0000028">
    <property type="term" value="P:ribosomal small subunit assembly"/>
    <property type="evidence" value="ECO:0007669"/>
    <property type="project" value="TreeGrafter"/>
</dbReference>
<dbReference type="PROSITE" id="PS50294">
    <property type="entry name" value="WD_REPEATS_REGION"/>
    <property type="match status" value="4"/>
</dbReference>
<sequence length="864" mass="96189">MKSNFTFSNLCGTVYRQGNVVFTQDGNSVLSPVGNRVSSFDLVNNQSFTYPCENRKNIARIALSPDGRILVTVDDDGRALLINAKRRTVLHHHNFKNPVNDIKFSPSGKFLAVTHGNHVQVWKTPSFLIREFAPMELYRTYTGHFDSITSITWSQCSRYFVTCSHDMTARLFTLDPLPGFRPKTLSGHKDRVIDAYFSKDSKSIYTVSRDGAVFVWTAKESEEDSDSDEDSDSSSSSSDSSMDEDRQIADTRWGVSARHYFNMPGTRVVCSTFHQNSSLLIVGFNTGVFGLWELPSFTNLHTLSISQEKVTSVDINPSGEWLAFGARKLGQLLVWEWQSESYVLKQQGHFSDMNAVAYAPDGQLVATGGDDGKVKLWNLSSGFCTVTFSDHTSAISQVEFAKQGRILFSASLDGTVRAYDLIRYRNFKTFTSPTPTQFSSMTVDDSGEVLAAGSIDSFEIFLWSVQTGKLMDVMSGHQGPVSGLSFGPGGAQLASSSWDRTIRVWDIFRRARTVDPYSLNSDALTVTFRPDGKELAASTLDGQIQFWSLEDDKQTGVIEGRKDISGGRKQDDRITAANNSSGKCFNSLCYTADGNYILAGGNSKYVLLYDVKEGVSLKKFQISENLSLDGTQEFLDNRMQLDDGSNIPTGPKGDESDLEDRLDVSLPGAQGGDLSKRKYRPEIRTKCVKVSPTGRTWATASTDGLIVYSLDESVLFDPFDLDIDLTPESVAKTVSKGDYLVALVMAFRLNDEKLVEMVYTSTPPAEIKLIVKQLPLVYVDKLVMFIGKHMERSVHLEFDLIWVSSLLSYHGRTLRSRQIEFATPLRSVQKGLVDWQKGITALCEENEFTMEYLLSQPLEIDDAL</sequence>
<evidence type="ECO:0000256" key="8">
    <source>
        <dbReference type="SAM" id="MobiDB-lite"/>
    </source>
</evidence>
<evidence type="ECO:0000313" key="11">
    <source>
        <dbReference type="Proteomes" id="UP000005242"/>
    </source>
</evidence>
<dbReference type="GO" id="GO:0032040">
    <property type="term" value="C:small-subunit processome"/>
    <property type="evidence" value="ECO:0007669"/>
    <property type="project" value="TreeGrafter"/>
</dbReference>
<dbReference type="FunFam" id="2.130.10.10:FF:000602">
    <property type="entry name" value="Periodic tryptophan protein 2"/>
    <property type="match status" value="1"/>
</dbReference>
<dbReference type="SMART" id="SM00320">
    <property type="entry name" value="WD40"/>
    <property type="match status" value="13"/>
</dbReference>
<dbReference type="GeneID" id="18471973"/>
<keyword evidence="5" id="KW-0677">Repeat</keyword>
<dbReference type="InterPro" id="IPR020472">
    <property type="entry name" value="WD40_PAC1"/>
</dbReference>
<keyword evidence="6" id="KW-0539">Nucleus</keyword>
<dbReference type="InterPro" id="IPR036322">
    <property type="entry name" value="WD40_repeat_dom_sf"/>
</dbReference>
<accession>I4YFC2</accession>
<feature type="repeat" description="WD" evidence="7">
    <location>
        <begin position="141"/>
        <end position="175"/>
    </location>
</feature>
<organism evidence="10 11">
    <name type="scientific">Wallemia mellicola (strain ATCC MYA-4683 / CBS 633.66)</name>
    <name type="common">Wallemia sebi (CBS 633.66)</name>
    <dbReference type="NCBI Taxonomy" id="671144"/>
    <lineage>
        <taxon>Eukaryota</taxon>
        <taxon>Fungi</taxon>
        <taxon>Dikarya</taxon>
        <taxon>Basidiomycota</taxon>
        <taxon>Wallemiomycotina</taxon>
        <taxon>Wallemiomycetes</taxon>
        <taxon>Wallemiales</taxon>
        <taxon>Wallemiaceae</taxon>
        <taxon>Wallemia</taxon>
    </lineage>
</organism>
<evidence type="ECO:0000256" key="2">
    <source>
        <dbReference type="ARBA" id="ARBA00010226"/>
    </source>
</evidence>
<dbReference type="PROSITE" id="PS50082">
    <property type="entry name" value="WD_REPEATS_2"/>
    <property type="match status" value="6"/>
</dbReference>
<evidence type="ECO:0000259" key="9">
    <source>
        <dbReference type="Pfam" id="PF04003"/>
    </source>
</evidence>
<dbReference type="AlphaFoldDB" id="I4YFC2"/>
<comment type="similarity">
    <text evidence="2">Belongs to the WD repeat PWP2 family.</text>
</comment>
<dbReference type="InterPro" id="IPR007148">
    <property type="entry name" value="SSU_processome_Utp12"/>
</dbReference>
<dbReference type="InterPro" id="IPR019775">
    <property type="entry name" value="WD40_repeat_CS"/>
</dbReference>
<dbReference type="PANTHER" id="PTHR19858">
    <property type="entry name" value="WD40 REPEAT PROTEIN"/>
    <property type="match status" value="1"/>
</dbReference>
<evidence type="ECO:0000313" key="10">
    <source>
        <dbReference type="EMBL" id="EIM22664.1"/>
    </source>
</evidence>
<dbReference type="PRINTS" id="PR00320">
    <property type="entry name" value="GPROTEINBRPT"/>
</dbReference>
<dbReference type="FunCoup" id="I4YFC2">
    <property type="interactions" value="389"/>
</dbReference>
<dbReference type="SUPFAM" id="SSF50978">
    <property type="entry name" value="WD40 repeat-like"/>
    <property type="match status" value="2"/>
</dbReference>
<dbReference type="GO" id="GO:0034388">
    <property type="term" value="C:Pwp2p-containing subcomplex of 90S preribosome"/>
    <property type="evidence" value="ECO:0007669"/>
    <property type="project" value="TreeGrafter"/>
</dbReference>
<evidence type="ECO:0000256" key="1">
    <source>
        <dbReference type="ARBA" id="ARBA00004604"/>
    </source>
</evidence>
<dbReference type="CDD" id="cd00200">
    <property type="entry name" value="WD40"/>
    <property type="match status" value="2"/>
</dbReference>
<feature type="repeat" description="WD" evidence="7">
    <location>
        <begin position="185"/>
        <end position="226"/>
    </location>
</feature>
<dbReference type="GO" id="GO:0000462">
    <property type="term" value="P:maturation of SSU-rRNA from tricistronic rRNA transcript (SSU-rRNA, 5.8S rRNA, LSU-rRNA)"/>
    <property type="evidence" value="ECO:0007669"/>
    <property type="project" value="TreeGrafter"/>
</dbReference>
<dbReference type="eggNOG" id="KOG0291">
    <property type="taxonomic scope" value="Eukaryota"/>
</dbReference>
<dbReference type="Pfam" id="PF00400">
    <property type="entry name" value="WD40"/>
    <property type="match status" value="6"/>
</dbReference>
<comment type="subcellular location">
    <subcellularLocation>
        <location evidence="1">Nucleus</location>
        <location evidence="1">Nucleolus</location>
    </subcellularLocation>
</comment>
<evidence type="ECO:0000256" key="3">
    <source>
        <dbReference type="ARBA" id="ARBA00022553"/>
    </source>
</evidence>
<dbReference type="Gene3D" id="2.130.10.10">
    <property type="entry name" value="YVTN repeat-like/Quinoprotein amine dehydrogenase"/>
    <property type="match status" value="4"/>
</dbReference>
<evidence type="ECO:0000256" key="4">
    <source>
        <dbReference type="ARBA" id="ARBA00022574"/>
    </source>
</evidence>
<feature type="compositionally biased region" description="Acidic residues" evidence="8">
    <location>
        <begin position="221"/>
        <end position="232"/>
    </location>
</feature>
<dbReference type="SUPFAM" id="SSF50998">
    <property type="entry name" value="Quinoprotein alcohol dehydrogenase-like"/>
    <property type="match status" value="1"/>
</dbReference>
<evidence type="ECO:0000256" key="5">
    <source>
        <dbReference type="ARBA" id="ARBA00022737"/>
    </source>
</evidence>
<dbReference type="RefSeq" id="XP_006957329.1">
    <property type="nucleotide sequence ID" value="XM_006957267.1"/>
</dbReference>
<dbReference type="InterPro" id="IPR027145">
    <property type="entry name" value="PWP2"/>
</dbReference>
<name>I4YFC2_WALMC</name>
<dbReference type="PANTHER" id="PTHR19858:SF0">
    <property type="entry name" value="PERIODIC TRYPTOPHAN PROTEIN 2 HOMOLOG"/>
    <property type="match status" value="1"/>
</dbReference>
<dbReference type="PROSITE" id="PS00678">
    <property type="entry name" value="WD_REPEATS_1"/>
    <property type="match status" value="2"/>
</dbReference>
<feature type="domain" description="Small-subunit processome Utp12" evidence="9">
    <location>
        <begin position="750"/>
        <end position="855"/>
    </location>
</feature>
<feature type="repeat" description="WD" evidence="7">
    <location>
        <begin position="525"/>
        <end position="557"/>
    </location>
</feature>
<dbReference type="HOGENOM" id="CLU_010458_0_0_1"/>
<proteinExistence type="inferred from homology"/>
<dbReference type="Pfam" id="PF04003">
    <property type="entry name" value="Utp12"/>
    <property type="match status" value="1"/>
</dbReference>
<evidence type="ECO:0000256" key="7">
    <source>
        <dbReference type="PROSITE-ProRule" id="PRU00221"/>
    </source>
</evidence>